<dbReference type="EMBL" id="JAUESC010000215">
    <property type="protein sequence ID" value="KAK0593852.1"/>
    <property type="molecule type" value="Genomic_DNA"/>
</dbReference>
<proteinExistence type="predicted"/>
<sequence>MAERAAKIKGTPGLVQKKAPTTLTVGPSQTVPSSPPPPPPHPHPHPYPVPTKHRFRGGPFGCPGLKEVTATRATTSQPWFGRKLCLYEPYPSWQDWAPAKAVEGPFGCPGHEEATGNQGHDFATLV</sequence>
<protein>
    <submittedName>
        <fullName evidence="2">Uncharacterized protein</fullName>
    </submittedName>
</protein>
<organism evidence="2 3">
    <name type="scientific">Acer saccharum</name>
    <name type="common">Sugar maple</name>
    <dbReference type="NCBI Taxonomy" id="4024"/>
    <lineage>
        <taxon>Eukaryota</taxon>
        <taxon>Viridiplantae</taxon>
        <taxon>Streptophyta</taxon>
        <taxon>Embryophyta</taxon>
        <taxon>Tracheophyta</taxon>
        <taxon>Spermatophyta</taxon>
        <taxon>Magnoliopsida</taxon>
        <taxon>eudicotyledons</taxon>
        <taxon>Gunneridae</taxon>
        <taxon>Pentapetalae</taxon>
        <taxon>rosids</taxon>
        <taxon>malvids</taxon>
        <taxon>Sapindales</taxon>
        <taxon>Sapindaceae</taxon>
        <taxon>Hippocastanoideae</taxon>
        <taxon>Acereae</taxon>
        <taxon>Acer</taxon>
    </lineage>
</organism>
<accession>A0AA39SNS7</accession>
<comment type="caution">
    <text evidence="2">The sequence shown here is derived from an EMBL/GenBank/DDBJ whole genome shotgun (WGS) entry which is preliminary data.</text>
</comment>
<evidence type="ECO:0000313" key="2">
    <source>
        <dbReference type="EMBL" id="KAK0593852.1"/>
    </source>
</evidence>
<reference evidence="2" key="1">
    <citation type="journal article" date="2022" name="Plant J.">
        <title>Strategies of tolerance reflected in two North American maple genomes.</title>
        <authorList>
            <person name="McEvoy S.L."/>
            <person name="Sezen U.U."/>
            <person name="Trouern-Trend A."/>
            <person name="McMahon S.M."/>
            <person name="Schaberg P.G."/>
            <person name="Yang J."/>
            <person name="Wegrzyn J.L."/>
            <person name="Swenson N.G."/>
        </authorList>
    </citation>
    <scope>NUCLEOTIDE SEQUENCE</scope>
    <source>
        <strain evidence="2">NS2018</strain>
    </source>
</reference>
<dbReference type="Proteomes" id="UP001168877">
    <property type="component" value="Unassembled WGS sequence"/>
</dbReference>
<feature type="non-terminal residue" evidence="2">
    <location>
        <position position="1"/>
    </location>
</feature>
<feature type="compositionally biased region" description="Pro residues" evidence="1">
    <location>
        <begin position="33"/>
        <end position="49"/>
    </location>
</feature>
<dbReference type="AlphaFoldDB" id="A0AA39SNS7"/>
<evidence type="ECO:0000256" key="1">
    <source>
        <dbReference type="SAM" id="MobiDB-lite"/>
    </source>
</evidence>
<name>A0AA39SNS7_ACESA</name>
<keyword evidence="3" id="KW-1185">Reference proteome</keyword>
<reference evidence="2" key="2">
    <citation type="submission" date="2023-06" db="EMBL/GenBank/DDBJ databases">
        <authorList>
            <person name="Swenson N.G."/>
            <person name="Wegrzyn J.L."/>
            <person name="Mcevoy S.L."/>
        </authorList>
    </citation>
    <scope>NUCLEOTIDE SEQUENCE</scope>
    <source>
        <strain evidence="2">NS2018</strain>
        <tissue evidence="2">Leaf</tissue>
    </source>
</reference>
<feature type="region of interest" description="Disordered" evidence="1">
    <location>
        <begin position="1"/>
        <end position="52"/>
    </location>
</feature>
<gene>
    <name evidence="2" type="ORF">LWI29_011073</name>
</gene>
<evidence type="ECO:0000313" key="3">
    <source>
        <dbReference type="Proteomes" id="UP001168877"/>
    </source>
</evidence>